<evidence type="ECO:0000313" key="9">
    <source>
        <dbReference type="EMBL" id="CAD7086155.1"/>
    </source>
</evidence>
<dbReference type="Gene3D" id="2.70.160.11">
    <property type="entry name" value="Hnrnp arginine n-methyltransferase1"/>
    <property type="match status" value="1"/>
</dbReference>
<proteinExistence type="predicted"/>
<evidence type="ECO:0000256" key="3">
    <source>
        <dbReference type="ARBA" id="ARBA00022679"/>
    </source>
</evidence>
<dbReference type="InParanoid" id="A0A7R8UT56"/>
<dbReference type="EC" id="2.1.1.319" evidence="1"/>
<name>A0A7R8UT56_HERIL</name>
<dbReference type="GO" id="GO:0042054">
    <property type="term" value="F:histone methyltransferase activity"/>
    <property type="evidence" value="ECO:0007669"/>
    <property type="project" value="TreeGrafter"/>
</dbReference>
<dbReference type="InterPro" id="IPR055135">
    <property type="entry name" value="PRMT_dom"/>
</dbReference>
<dbReference type="Pfam" id="PF22528">
    <property type="entry name" value="PRMT_C"/>
    <property type="match status" value="1"/>
</dbReference>
<dbReference type="CDD" id="cd02440">
    <property type="entry name" value="AdoMet_MTases"/>
    <property type="match status" value="1"/>
</dbReference>
<protein>
    <recommendedName>
        <fullName evidence="1">type I protein arginine methyltransferase</fullName>
        <ecNumber evidence="1">2.1.1.319</ecNumber>
    </recommendedName>
</protein>
<dbReference type="Gene3D" id="3.40.50.150">
    <property type="entry name" value="Vaccinia Virus protein VP39"/>
    <property type="match status" value="1"/>
</dbReference>
<evidence type="ECO:0000256" key="4">
    <source>
        <dbReference type="ARBA" id="ARBA00022691"/>
    </source>
</evidence>
<gene>
    <name evidence="9" type="ORF">HERILL_LOCUS8949</name>
</gene>
<dbReference type="PANTHER" id="PTHR11006">
    <property type="entry name" value="PROTEIN ARGININE N-METHYLTRANSFERASE"/>
    <property type="match status" value="1"/>
</dbReference>
<dbReference type="OMA" id="CIHVDYT"/>
<dbReference type="GO" id="GO:0035241">
    <property type="term" value="F:protein-arginine omega-N monomethyltransferase activity"/>
    <property type="evidence" value="ECO:0007669"/>
    <property type="project" value="TreeGrafter"/>
</dbReference>
<evidence type="ECO:0000256" key="1">
    <source>
        <dbReference type="ARBA" id="ARBA00011925"/>
    </source>
</evidence>
<evidence type="ECO:0000259" key="7">
    <source>
        <dbReference type="Pfam" id="PF13649"/>
    </source>
</evidence>
<reference evidence="9 10" key="1">
    <citation type="submission" date="2020-11" db="EMBL/GenBank/DDBJ databases">
        <authorList>
            <person name="Wallbank WR R."/>
            <person name="Pardo Diaz C."/>
            <person name="Kozak K."/>
            <person name="Martin S."/>
            <person name="Jiggins C."/>
            <person name="Moest M."/>
            <person name="Warren A I."/>
            <person name="Generalovic N T."/>
            <person name="Byers J.R.P. K."/>
            <person name="Montejo-Kovacevich G."/>
            <person name="Yen C E."/>
        </authorList>
    </citation>
    <scope>NUCLEOTIDE SEQUENCE [LARGE SCALE GENOMIC DNA]</scope>
</reference>
<dbReference type="SUPFAM" id="SSF53335">
    <property type="entry name" value="S-adenosyl-L-methionine-dependent methyltransferases"/>
    <property type="match status" value="1"/>
</dbReference>
<dbReference type="GO" id="GO:0005634">
    <property type="term" value="C:nucleus"/>
    <property type="evidence" value="ECO:0007669"/>
    <property type="project" value="TreeGrafter"/>
</dbReference>
<keyword evidence="3 6" id="KW-0808">Transferase</keyword>
<evidence type="ECO:0000313" key="10">
    <source>
        <dbReference type="Proteomes" id="UP000594454"/>
    </source>
</evidence>
<evidence type="ECO:0000256" key="2">
    <source>
        <dbReference type="ARBA" id="ARBA00022603"/>
    </source>
</evidence>
<keyword evidence="4 6" id="KW-0949">S-adenosyl-L-methionine</keyword>
<evidence type="ECO:0000256" key="6">
    <source>
        <dbReference type="PROSITE-ProRule" id="PRU01015"/>
    </source>
</evidence>
<dbReference type="FunFam" id="3.40.50.150:FF:000003">
    <property type="entry name" value="Blast:Protein arginine N-methyltransferase 1"/>
    <property type="match status" value="1"/>
</dbReference>
<dbReference type="EMBL" id="LR899011">
    <property type="protein sequence ID" value="CAD7086155.1"/>
    <property type="molecule type" value="Genomic_DNA"/>
</dbReference>
<dbReference type="OrthoDB" id="7848332at2759"/>
<comment type="catalytic activity">
    <reaction evidence="5">
        <text>L-arginyl-[protein] + S-adenosyl-L-methionine = N(omega)-methyl-L-arginyl-[protein] + S-adenosyl-L-homocysteine + H(+)</text>
        <dbReference type="Rhea" id="RHEA:48100"/>
        <dbReference type="Rhea" id="RHEA-COMP:10532"/>
        <dbReference type="Rhea" id="RHEA-COMP:11990"/>
        <dbReference type="ChEBI" id="CHEBI:15378"/>
        <dbReference type="ChEBI" id="CHEBI:29965"/>
        <dbReference type="ChEBI" id="CHEBI:57856"/>
        <dbReference type="ChEBI" id="CHEBI:59789"/>
        <dbReference type="ChEBI" id="CHEBI:65280"/>
    </reaction>
    <physiologicalReaction direction="left-to-right" evidence="5">
        <dbReference type="Rhea" id="RHEA:48101"/>
    </physiologicalReaction>
</comment>
<dbReference type="InterPro" id="IPR041698">
    <property type="entry name" value="Methyltransf_25"/>
</dbReference>
<organism evidence="9 10">
    <name type="scientific">Hermetia illucens</name>
    <name type="common">Black soldier fly</name>
    <dbReference type="NCBI Taxonomy" id="343691"/>
    <lineage>
        <taxon>Eukaryota</taxon>
        <taxon>Metazoa</taxon>
        <taxon>Ecdysozoa</taxon>
        <taxon>Arthropoda</taxon>
        <taxon>Hexapoda</taxon>
        <taxon>Insecta</taxon>
        <taxon>Pterygota</taxon>
        <taxon>Neoptera</taxon>
        <taxon>Endopterygota</taxon>
        <taxon>Diptera</taxon>
        <taxon>Brachycera</taxon>
        <taxon>Stratiomyomorpha</taxon>
        <taxon>Stratiomyidae</taxon>
        <taxon>Hermetiinae</taxon>
        <taxon>Hermetia</taxon>
    </lineage>
</organism>
<dbReference type="Pfam" id="PF13649">
    <property type="entry name" value="Methyltransf_25"/>
    <property type="match status" value="1"/>
</dbReference>
<evidence type="ECO:0000256" key="5">
    <source>
        <dbReference type="ARBA" id="ARBA00049303"/>
    </source>
</evidence>
<evidence type="ECO:0000259" key="8">
    <source>
        <dbReference type="Pfam" id="PF22528"/>
    </source>
</evidence>
<dbReference type="GO" id="GO:0035242">
    <property type="term" value="F:protein-arginine omega-N asymmetric methyltransferase activity"/>
    <property type="evidence" value="ECO:0007669"/>
    <property type="project" value="UniProtKB-EC"/>
</dbReference>
<dbReference type="AlphaFoldDB" id="A0A7R8UT56"/>
<feature type="domain" description="Protein arginine N-methyltransferase" evidence="8">
    <location>
        <begin position="150"/>
        <end position="312"/>
    </location>
</feature>
<sequence>MGDSQYFQAYEDLEIHEIMLRDRPRQEAYCNAITSNAAMFKDKVVLDVGAGTGILSIFCARAGAKTVYAVEASNLAAIAVDVVRENSLTPIIKVIQQRIEDFELPPTIDKVDIIVSEWMGFYLLHEGMLDSVIFARNKFLRPGGRMFPETAAIYVAPCSVPALFDYWDNVDGVKMQSFAQLLRAKRSSKPEILTIGKEDLLHEGIVMSWIDLHEVSPEDLDEISLKEVVPVRRDGSYQGLCIWFDCQFPTHDPDGGIVFSTSPKSPQTHWKQCIVVLPSNACEDVTKGEPIAFGLVMKRNPNDRRKYNIEMSLLDSAEVEHPLPCDCIMTKCILTKAHLATMEVDN</sequence>
<dbReference type="Proteomes" id="UP000594454">
    <property type="component" value="Chromosome 3"/>
</dbReference>
<dbReference type="InterPro" id="IPR025799">
    <property type="entry name" value="Arg_MeTrfase"/>
</dbReference>
<feature type="domain" description="Methyltransferase" evidence="7">
    <location>
        <begin position="45"/>
        <end position="144"/>
    </location>
</feature>
<dbReference type="InterPro" id="IPR029063">
    <property type="entry name" value="SAM-dependent_MTases_sf"/>
</dbReference>
<accession>A0A7R8UT56</accession>
<dbReference type="FunCoup" id="A0A7R8UT56">
    <property type="interactions" value="429"/>
</dbReference>
<dbReference type="PROSITE" id="PS51678">
    <property type="entry name" value="SAM_MT_PRMT"/>
    <property type="match status" value="1"/>
</dbReference>
<dbReference type="PANTHER" id="PTHR11006:SF122">
    <property type="entry name" value="ARGININE METHYLTRANSFERASE 8"/>
    <property type="match status" value="1"/>
</dbReference>
<dbReference type="GO" id="GO:0032259">
    <property type="term" value="P:methylation"/>
    <property type="evidence" value="ECO:0007669"/>
    <property type="project" value="UniProtKB-KW"/>
</dbReference>
<keyword evidence="2 6" id="KW-0489">Methyltransferase</keyword>
<keyword evidence="10" id="KW-1185">Reference proteome</keyword>